<evidence type="ECO:0008006" key="5">
    <source>
        <dbReference type="Google" id="ProtNLM"/>
    </source>
</evidence>
<dbReference type="AlphaFoldDB" id="A0A165VZQ8"/>
<dbReference type="InterPro" id="IPR027267">
    <property type="entry name" value="AH/BAR_dom_sf"/>
</dbReference>
<feature type="compositionally biased region" description="Low complexity" evidence="2">
    <location>
        <begin position="469"/>
        <end position="485"/>
    </location>
</feature>
<name>A0A165VZQ8_9AGAM</name>
<organism evidence="3 4">
    <name type="scientific">Neolentinus lepideus HHB14362 ss-1</name>
    <dbReference type="NCBI Taxonomy" id="1314782"/>
    <lineage>
        <taxon>Eukaryota</taxon>
        <taxon>Fungi</taxon>
        <taxon>Dikarya</taxon>
        <taxon>Basidiomycota</taxon>
        <taxon>Agaricomycotina</taxon>
        <taxon>Agaricomycetes</taxon>
        <taxon>Gloeophyllales</taxon>
        <taxon>Gloeophyllaceae</taxon>
        <taxon>Neolentinus</taxon>
    </lineage>
</organism>
<reference evidence="3 4" key="1">
    <citation type="journal article" date="2016" name="Mol. Biol. Evol.">
        <title>Comparative Genomics of Early-Diverging Mushroom-Forming Fungi Provides Insights into the Origins of Lignocellulose Decay Capabilities.</title>
        <authorList>
            <person name="Nagy L.G."/>
            <person name="Riley R."/>
            <person name="Tritt A."/>
            <person name="Adam C."/>
            <person name="Daum C."/>
            <person name="Floudas D."/>
            <person name="Sun H."/>
            <person name="Yadav J.S."/>
            <person name="Pangilinan J."/>
            <person name="Larsson K.H."/>
            <person name="Matsuura K."/>
            <person name="Barry K."/>
            <person name="Labutti K."/>
            <person name="Kuo R."/>
            <person name="Ohm R.A."/>
            <person name="Bhattacharya S.S."/>
            <person name="Shirouzu T."/>
            <person name="Yoshinaga Y."/>
            <person name="Martin F.M."/>
            <person name="Grigoriev I.V."/>
            <person name="Hibbett D.S."/>
        </authorList>
    </citation>
    <scope>NUCLEOTIDE SEQUENCE [LARGE SCALE GENOMIC DNA]</scope>
    <source>
        <strain evidence="3 4">HHB14362 ss-1</strain>
    </source>
</reference>
<accession>A0A165VZQ8</accession>
<evidence type="ECO:0000313" key="3">
    <source>
        <dbReference type="EMBL" id="KZT30444.1"/>
    </source>
</evidence>
<protein>
    <recommendedName>
        <fullName evidence="5">Sphingolipid long chain base-responsive protein LSP1</fullName>
    </recommendedName>
</protein>
<keyword evidence="1" id="KW-0175">Coiled coil</keyword>
<feature type="region of interest" description="Disordered" evidence="2">
    <location>
        <begin position="431"/>
        <end position="567"/>
    </location>
</feature>
<feature type="compositionally biased region" description="Basic and acidic residues" evidence="2">
    <location>
        <begin position="293"/>
        <end position="305"/>
    </location>
</feature>
<feature type="compositionally biased region" description="Basic and acidic residues" evidence="2">
    <location>
        <begin position="491"/>
        <end position="505"/>
    </location>
</feature>
<feature type="compositionally biased region" description="Polar residues" evidence="2">
    <location>
        <begin position="339"/>
        <end position="372"/>
    </location>
</feature>
<evidence type="ECO:0000256" key="2">
    <source>
        <dbReference type="SAM" id="MobiDB-lite"/>
    </source>
</evidence>
<feature type="compositionally biased region" description="Polar residues" evidence="2">
    <location>
        <begin position="306"/>
        <end position="322"/>
    </location>
</feature>
<gene>
    <name evidence="3" type="ORF">NEOLEDRAFT_1082390</name>
</gene>
<feature type="region of interest" description="Disordered" evidence="2">
    <location>
        <begin position="17"/>
        <end position="48"/>
    </location>
</feature>
<dbReference type="STRING" id="1314782.A0A165VZQ8"/>
<dbReference type="Pfam" id="PF13805">
    <property type="entry name" value="Pil1"/>
    <property type="match status" value="1"/>
</dbReference>
<feature type="region of interest" description="Disordered" evidence="2">
    <location>
        <begin position="285"/>
        <end position="384"/>
    </location>
</feature>
<feature type="coiled-coil region" evidence="1">
    <location>
        <begin position="176"/>
        <end position="210"/>
    </location>
</feature>
<dbReference type="GO" id="GO:0008289">
    <property type="term" value="F:lipid binding"/>
    <property type="evidence" value="ECO:0007669"/>
    <property type="project" value="TreeGrafter"/>
</dbReference>
<dbReference type="GO" id="GO:0006897">
    <property type="term" value="P:endocytosis"/>
    <property type="evidence" value="ECO:0007669"/>
    <property type="project" value="TreeGrafter"/>
</dbReference>
<dbReference type="Gene3D" id="1.20.1270.60">
    <property type="entry name" value="Arfaptin homology (AH) domain/BAR domain"/>
    <property type="match status" value="1"/>
</dbReference>
<dbReference type="Proteomes" id="UP000076761">
    <property type="component" value="Unassembled WGS sequence"/>
</dbReference>
<dbReference type="InParanoid" id="A0A165VZQ8"/>
<dbReference type="PANTHER" id="PTHR31962">
    <property type="entry name" value="SPHINGOLIPID LONG CHAIN BASE-RESPONSIVE PROTEIN PIL1"/>
    <property type="match status" value="1"/>
</dbReference>
<dbReference type="OrthoDB" id="5599269at2759"/>
<feature type="compositionally biased region" description="Low complexity" evidence="2">
    <location>
        <begin position="431"/>
        <end position="443"/>
    </location>
</feature>
<dbReference type="GO" id="GO:0005886">
    <property type="term" value="C:plasma membrane"/>
    <property type="evidence" value="ECO:0007669"/>
    <property type="project" value="TreeGrafter"/>
</dbReference>
<sequence>MSGFLSSFADKAQSAIQSSGLTQHIPGGYGRATSPGSSDQGAGRTAHRSHALEAFQHQLRAFGQQYSSSTTPVQKIITSEKGVALDFDRLAQDSKGQSKELYMWGQNEGQDIKDVTDRIAHLNYLHGCLAETLATKLDAARAPAKALRDAENSLAPRRGIRSSLENQIGRIENDQPKGMEKRLAELKQQLAKAQQDDEGLEKQVEILKRKALRESESLKWAALREYGEKLSLLTQASEGILSHLPSVPPSTPAPYTGLQATGEIRATLQYALDNYRPGQIDLYTYNTNPSNLRKSDTRTFGETHASELSSIHSDDASVSTRPSIPITPPGQNVPLPTSPAISTRTPSTPSQHSDLSVKSGSPGTNRATSPAEVSSPPLNPALLNQAPAPIPIPYLPPAANSSPAVPVDPMNPTKKAVAITPTVAETGMPVSAGADGPGPASGSLKDLKSPISVTSAPRGGLLPVTEVNTPAETPATGPTASAAGSYESAEDEKKRLEREERERILSEGGSGLVATRPEHETADEEKKRLEREERERLLRGETTTGAGHGRPQDEDELPPYQDISPDM</sequence>
<dbReference type="GO" id="GO:0070941">
    <property type="term" value="P:eisosome assembly"/>
    <property type="evidence" value="ECO:0007669"/>
    <property type="project" value="TreeGrafter"/>
</dbReference>
<evidence type="ECO:0000256" key="1">
    <source>
        <dbReference type="SAM" id="Coils"/>
    </source>
</evidence>
<evidence type="ECO:0000313" key="4">
    <source>
        <dbReference type="Proteomes" id="UP000076761"/>
    </source>
</evidence>
<dbReference type="PANTHER" id="PTHR31962:SF1">
    <property type="entry name" value="SPHINGOLIPID LONG CHAIN BASE-RESPONSIVE PROTEIN PIL1"/>
    <property type="match status" value="1"/>
</dbReference>
<dbReference type="GO" id="GO:0036286">
    <property type="term" value="C:eisosome filament"/>
    <property type="evidence" value="ECO:0007669"/>
    <property type="project" value="TreeGrafter"/>
</dbReference>
<feature type="compositionally biased region" description="Basic and acidic residues" evidence="2">
    <location>
        <begin position="516"/>
        <end position="539"/>
    </location>
</feature>
<keyword evidence="4" id="KW-1185">Reference proteome</keyword>
<dbReference type="EMBL" id="KV425551">
    <property type="protein sequence ID" value="KZT30444.1"/>
    <property type="molecule type" value="Genomic_DNA"/>
</dbReference>
<dbReference type="InterPro" id="IPR028245">
    <property type="entry name" value="PIL1/LSP1"/>
</dbReference>
<proteinExistence type="predicted"/>